<dbReference type="Proteomes" id="UP000269945">
    <property type="component" value="Unassembled WGS sequence"/>
</dbReference>
<reference evidence="2 3" key="1">
    <citation type="submission" date="2018-10" db="EMBL/GenBank/DDBJ databases">
        <authorList>
            <person name="Ekblom R."/>
            <person name="Jareborg N."/>
        </authorList>
    </citation>
    <scope>NUCLEOTIDE SEQUENCE [LARGE SCALE GENOMIC DNA]</scope>
    <source>
        <tissue evidence="2">Muscle</tissue>
    </source>
</reference>
<evidence type="ECO:0000313" key="2">
    <source>
        <dbReference type="EMBL" id="VCW85419.1"/>
    </source>
</evidence>
<keyword evidence="3" id="KW-1185">Reference proteome</keyword>
<comment type="caution">
    <text evidence="2">The sequence shown here is derived from an EMBL/GenBank/DDBJ whole genome shotgun (WGS) entry which is preliminary data.</text>
</comment>
<gene>
    <name evidence="2" type="ORF">BN2614_LOCUS5</name>
</gene>
<proteinExistence type="predicted"/>
<organism evidence="2 3">
    <name type="scientific">Gulo gulo</name>
    <name type="common">Wolverine</name>
    <name type="synonym">Gluton</name>
    <dbReference type="NCBI Taxonomy" id="48420"/>
    <lineage>
        <taxon>Eukaryota</taxon>
        <taxon>Metazoa</taxon>
        <taxon>Chordata</taxon>
        <taxon>Craniata</taxon>
        <taxon>Vertebrata</taxon>
        <taxon>Euteleostomi</taxon>
        <taxon>Mammalia</taxon>
        <taxon>Eutheria</taxon>
        <taxon>Laurasiatheria</taxon>
        <taxon>Carnivora</taxon>
        <taxon>Caniformia</taxon>
        <taxon>Musteloidea</taxon>
        <taxon>Mustelidae</taxon>
        <taxon>Guloninae</taxon>
        <taxon>Gulo</taxon>
    </lineage>
</organism>
<evidence type="ECO:0000256" key="1">
    <source>
        <dbReference type="SAM" id="MobiDB-lite"/>
    </source>
</evidence>
<dbReference type="AlphaFoldDB" id="A0A9X9Q103"/>
<accession>A0A9X9Q103</accession>
<protein>
    <submittedName>
        <fullName evidence="2">Uncharacterized protein</fullName>
    </submittedName>
</protein>
<evidence type="ECO:0000313" key="3">
    <source>
        <dbReference type="Proteomes" id="UP000269945"/>
    </source>
</evidence>
<feature type="region of interest" description="Disordered" evidence="1">
    <location>
        <begin position="25"/>
        <end position="64"/>
    </location>
</feature>
<name>A0A9X9Q103_GULGU</name>
<sequence length="64" mass="7121">MLSSHSRERPGSSFRFFCLSQQPPEALTSLHESPEEGGPEAHHHRSPGCRKDFPPPPICAQDIL</sequence>
<dbReference type="EMBL" id="CYRY02015360">
    <property type="protein sequence ID" value="VCW85419.1"/>
    <property type="molecule type" value="Genomic_DNA"/>
</dbReference>